<dbReference type="InterPro" id="IPR050555">
    <property type="entry name" value="Bact_Solute-Bind_Prot2"/>
</dbReference>
<comment type="subcellular location">
    <subcellularLocation>
        <location evidence="1">Cell envelope</location>
    </subcellularLocation>
</comment>
<dbReference type="Pfam" id="PF13407">
    <property type="entry name" value="Peripla_BP_4"/>
    <property type="match status" value="1"/>
</dbReference>
<keyword evidence="2" id="KW-0732">Signal</keyword>
<evidence type="ECO:0000313" key="6">
    <source>
        <dbReference type="Proteomes" id="UP001597221"/>
    </source>
</evidence>
<dbReference type="InterPro" id="IPR025997">
    <property type="entry name" value="SBP_2_dom"/>
</dbReference>
<feature type="domain" description="Periplasmic binding protein" evidence="4">
    <location>
        <begin position="59"/>
        <end position="317"/>
    </location>
</feature>
<evidence type="ECO:0000259" key="4">
    <source>
        <dbReference type="Pfam" id="PF13407"/>
    </source>
</evidence>
<keyword evidence="6" id="KW-1185">Reference proteome</keyword>
<dbReference type="Gene3D" id="3.40.50.2300">
    <property type="match status" value="2"/>
</dbReference>
<dbReference type="CDD" id="cd19991">
    <property type="entry name" value="PBP1_ABC_xylose_binding"/>
    <property type="match status" value="1"/>
</dbReference>
<name>A0ABW4HU55_9BACI</name>
<dbReference type="SUPFAM" id="SSF53822">
    <property type="entry name" value="Periplasmic binding protein-like I"/>
    <property type="match status" value="1"/>
</dbReference>
<dbReference type="PANTHER" id="PTHR30036">
    <property type="entry name" value="D-XYLOSE-BINDING PERIPLASMIC PROTEIN"/>
    <property type="match status" value="1"/>
</dbReference>
<dbReference type="PANTHER" id="PTHR30036:SF1">
    <property type="entry name" value="D-XYLOSE-BINDING PERIPLASMIC PROTEIN"/>
    <property type="match status" value="1"/>
</dbReference>
<sequence>MKSSYLMVNILFLVLLVLLLLTSCESNKSNTVHGDENVKSSSQVETTRNTTEADDQITIGFSMDTLAEDRWVRDRELFRKAVEALGAEVKIFASEGDDALQILQAETLINEGIDLLVIVPHNAESTAMIVKKAHSAGIKVVSYDRLVRNSEIDFYISYNNEMIGELQADAITELVPEGNYVYIGGADTDYNAHLIKKGVFNVLHPFIEKGDINVVYDQWSKDWLPEKAYESMEEALKANDNDIDAVIAANDATAGKAIEALAEQGLAGAVPVAGQDADLAGAQRIVMGTQTLTVYKPLKPLADLAAEVAVKLAKGEEVTGESMINNGKSEVPSILLAPIVVDSHNIDDTIIADGFHSKQDVYQKNNE</sequence>
<protein>
    <submittedName>
        <fullName evidence="5">Sugar ABC transporter substrate-binding protein</fullName>
    </submittedName>
</protein>
<evidence type="ECO:0000313" key="5">
    <source>
        <dbReference type="EMBL" id="MFD1609158.1"/>
    </source>
</evidence>
<proteinExistence type="predicted"/>
<gene>
    <name evidence="5" type="ORF">ACFSBH_16195</name>
</gene>
<evidence type="ECO:0000256" key="2">
    <source>
        <dbReference type="ARBA" id="ARBA00022729"/>
    </source>
</evidence>
<evidence type="ECO:0000256" key="3">
    <source>
        <dbReference type="SAM" id="MobiDB-lite"/>
    </source>
</evidence>
<dbReference type="PROSITE" id="PS51257">
    <property type="entry name" value="PROKAR_LIPOPROTEIN"/>
    <property type="match status" value="1"/>
</dbReference>
<dbReference type="EMBL" id="JBHUDE010000149">
    <property type="protein sequence ID" value="MFD1609158.1"/>
    <property type="molecule type" value="Genomic_DNA"/>
</dbReference>
<dbReference type="Proteomes" id="UP001597221">
    <property type="component" value="Unassembled WGS sequence"/>
</dbReference>
<organism evidence="5 6">
    <name type="scientific">Oceanobacillus luteolus</name>
    <dbReference type="NCBI Taxonomy" id="1274358"/>
    <lineage>
        <taxon>Bacteria</taxon>
        <taxon>Bacillati</taxon>
        <taxon>Bacillota</taxon>
        <taxon>Bacilli</taxon>
        <taxon>Bacillales</taxon>
        <taxon>Bacillaceae</taxon>
        <taxon>Oceanobacillus</taxon>
    </lineage>
</organism>
<feature type="compositionally biased region" description="Polar residues" evidence="3">
    <location>
        <begin position="39"/>
        <end position="50"/>
    </location>
</feature>
<evidence type="ECO:0000256" key="1">
    <source>
        <dbReference type="ARBA" id="ARBA00004196"/>
    </source>
</evidence>
<reference evidence="6" key="1">
    <citation type="journal article" date="2019" name="Int. J. Syst. Evol. Microbiol.">
        <title>The Global Catalogue of Microorganisms (GCM) 10K type strain sequencing project: providing services to taxonomists for standard genome sequencing and annotation.</title>
        <authorList>
            <consortium name="The Broad Institute Genomics Platform"/>
            <consortium name="The Broad Institute Genome Sequencing Center for Infectious Disease"/>
            <person name="Wu L."/>
            <person name="Ma J."/>
        </authorList>
    </citation>
    <scope>NUCLEOTIDE SEQUENCE [LARGE SCALE GENOMIC DNA]</scope>
    <source>
        <strain evidence="6">CGMCC 1.12376</strain>
    </source>
</reference>
<feature type="region of interest" description="Disordered" evidence="3">
    <location>
        <begin position="29"/>
        <end position="51"/>
    </location>
</feature>
<comment type="caution">
    <text evidence="5">The sequence shown here is derived from an EMBL/GenBank/DDBJ whole genome shotgun (WGS) entry which is preliminary data.</text>
</comment>
<dbReference type="InterPro" id="IPR028082">
    <property type="entry name" value="Peripla_BP_I"/>
</dbReference>
<dbReference type="RefSeq" id="WP_251514299.1">
    <property type="nucleotide sequence ID" value="NZ_JAMBON010000016.1"/>
</dbReference>
<accession>A0ABW4HU55</accession>